<reference evidence="2 3" key="1">
    <citation type="submission" date="2017-04" db="EMBL/GenBank/DDBJ databases">
        <authorList>
            <person name="Varghese N."/>
            <person name="Submissions S."/>
        </authorList>
    </citation>
    <scope>NUCLEOTIDE SEQUENCE [LARGE SCALE GENOMIC DNA]</scope>
    <source>
        <strain evidence="2 3">DSM 9789</strain>
    </source>
</reference>
<dbReference type="Proteomes" id="UP000192315">
    <property type="component" value="Unassembled WGS sequence"/>
</dbReference>
<evidence type="ECO:0000259" key="1">
    <source>
        <dbReference type="Pfam" id="PF00534"/>
    </source>
</evidence>
<organism evidence="2 3">
    <name type="scientific">Picrophilus torridus (strain ATCC 700027 / DSM 9790 / JCM 10055 / NBRC 100828 / KAW 2/3)</name>
    <dbReference type="NCBI Taxonomy" id="1122961"/>
    <lineage>
        <taxon>Archaea</taxon>
        <taxon>Methanobacteriati</taxon>
        <taxon>Thermoplasmatota</taxon>
        <taxon>Thermoplasmata</taxon>
        <taxon>Thermoplasmatales</taxon>
        <taxon>Picrophilaceae</taxon>
        <taxon>Picrophilus</taxon>
    </lineage>
</organism>
<keyword evidence="3" id="KW-1185">Reference proteome</keyword>
<dbReference type="Pfam" id="PF00534">
    <property type="entry name" value="Glycos_transf_1"/>
    <property type="match status" value="1"/>
</dbReference>
<accession>A0A8G2L769</accession>
<dbReference type="InterPro" id="IPR001296">
    <property type="entry name" value="Glyco_trans_1"/>
</dbReference>
<feature type="domain" description="Glycosyl transferase family 1" evidence="1">
    <location>
        <begin position="152"/>
        <end position="307"/>
    </location>
</feature>
<keyword evidence="2" id="KW-0808">Transferase</keyword>
<dbReference type="AlphaFoldDB" id="A0A8G2L769"/>
<dbReference type="PANTHER" id="PTHR12526">
    <property type="entry name" value="GLYCOSYLTRANSFERASE"/>
    <property type="match status" value="1"/>
</dbReference>
<protein>
    <submittedName>
        <fullName evidence="2">Glycosyltransferase involved in cell wall bisynthesis</fullName>
    </submittedName>
</protein>
<evidence type="ECO:0000313" key="3">
    <source>
        <dbReference type="Proteomes" id="UP000192315"/>
    </source>
</evidence>
<dbReference type="EMBL" id="FWYE01000001">
    <property type="protein sequence ID" value="SMD30777.1"/>
    <property type="molecule type" value="Genomic_DNA"/>
</dbReference>
<name>A0A8G2L769_PICTO</name>
<comment type="caution">
    <text evidence="2">The sequence shown here is derived from an EMBL/GenBank/DDBJ whole genome shotgun (WGS) entry which is preliminary data.</text>
</comment>
<gene>
    <name evidence="2" type="ORF">SAMN02745355_0677</name>
</gene>
<sequence length="330" mass="38250">MSNLNIIQTYEEATESTISKPRNRLIGLLNMLKVIHKYRPKALIIEHTEIEAILFAFLLRIYTKLSRQSYIKLILKLDADPDSLRITKDHFIPVFYRYMFTRLFDKIACESECTYVELIEPKIINRYKDKYVIVPNGVLSNIDGGEVNAYEMRRNVILSVGRIHPQKGHDILIKVFSKLKDKFQEWKLRIIGSSSDESYMNSLKKQISDLNLGNSVELKTDVSYEELIKEYRQASIFCLLSRWGSFEIARTEAVHYGLSMVITEAGCGIHYQKFGSFVCDVNDERCIVKSLSTLMSNADLRVEILEKQKSAVVTWHDVALEFTKLIENRE</sequence>
<dbReference type="SUPFAM" id="SSF53756">
    <property type="entry name" value="UDP-Glycosyltransferase/glycogen phosphorylase"/>
    <property type="match status" value="1"/>
</dbReference>
<proteinExistence type="predicted"/>
<evidence type="ECO:0000313" key="2">
    <source>
        <dbReference type="EMBL" id="SMD30777.1"/>
    </source>
</evidence>
<dbReference type="GO" id="GO:0016757">
    <property type="term" value="F:glycosyltransferase activity"/>
    <property type="evidence" value="ECO:0007669"/>
    <property type="project" value="InterPro"/>
</dbReference>
<dbReference type="PANTHER" id="PTHR12526:SF627">
    <property type="entry name" value="D-RHAMNOSYLTRANSFERASE WBPZ"/>
    <property type="match status" value="1"/>
</dbReference>
<dbReference type="Gene3D" id="3.40.50.2000">
    <property type="entry name" value="Glycogen Phosphorylase B"/>
    <property type="match status" value="2"/>
</dbReference>